<protein>
    <submittedName>
        <fullName evidence="1">Uncharacterized protein</fullName>
    </submittedName>
</protein>
<evidence type="ECO:0000313" key="1">
    <source>
        <dbReference type="EMBL" id="KAA6330319.1"/>
    </source>
</evidence>
<dbReference type="AlphaFoldDB" id="A0A5J4R995"/>
<accession>A0A5J4R995</accession>
<dbReference type="EMBL" id="SNRY01001519">
    <property type="protein sequence ID" value="KAA6330319.1"/>
    <property type="molecule type" value="Genomic_DNA"/>
</dbReference>
<comment type="caution">
    <text evidence="1">The sequence shown here is derived from an EMBL/GenBank/DDBJ whole genome shotgun (WGS) entry which is preliminary data.</text>
</comment>
<name>A0A5J4R995_9ZZZZ</name>
<gene>
    <name evidence="1" type="ORF">EZS27_020958</name>
</gene>
<sequence length="86" mass="9889">MGLFNSLFQNSSTEKKMYEVRIKGSIQCNGPKMINTVVLMDKTQMQMFTGSKRYEAIEGWIKANYPAAKPQNSYRNFGIEVKLTKK</sequence>
<organism evidence="1">
    <name type="scientific">termite gut metagenome</name>
    <dbReference type="NCBI Taxonomy" id="433724"/>
    <lineage>
        <taxon>unclassified sequences</taxon>
        <taxon>metagenomes</taxon>
        <taxon>organismal metagenomes</taxon>
    </lineage>
</organism>
<proteinExistence type="predicted"/>
<reference evidence="1" key="1">
    <citation type="submission" date="2019-03" db="EMBL/GenBank/DDBJ databases">
        <title>Single cell metagenomics reveals metabolic interactions within the superorganism composed of flagellate Streblomastix strix and complex community of Bacteroidetes bacteria on its surface.</title>
        <authorList>
            <person name="Treitli S.C."/>
            <person name="Kolisko M."/>
            <person name="Husnik F."/>
            <person name="Keeling P."/>
            <person name="Hampl V."/>
        </authorList>
    </citation>
    <scope>NUCLEOTIDE SEQUENCE</scope>
    <source>
        <strain evidence="1">STM</strain>
    </source>
</reference>